<evidence type="ECO:0000259" key="2">
    <source>
        <dbReference type="Pfam" id="PF00225"/>
    </source>
</evidence>
<feature type="compositionally biased region" description="Basic residues" evidence="1">
    <location>
        <begin position="1577"/>
        <end position="1594"/>
    </location>
</feature>
<dbReference type="Pfam" id="PF00225">
    <property type="entry name" value="Kinesin"/>
    <property type="match status" value="1"/>
</dbReference>
<dbReference type="GO" id="GO:0005524">
    <property type="term" value="F:ATP binding"/>
    <property type="evidence" value="ECO:0007669"/>
    <property type="project" value="InterPro"/>
</dbReference>
<feature type="domain" description="Kinesin motor" evidence="2">
    <location>
        <begin position="440"/>
        <end position="694"/>
    </location>
</feature>
<evidence type="ECO:0000256" key="1">
    <source>
        <dbReference type="SAM" id="MobiDB-lite"/>
    </source>
</evidence>
<dbReference type="GO" id="GO:0008017">
    <property type="term" value="F:microtubule binding"/>
    <property type="evidence" value="ECO:0007669"/>
    <property type="project" value="InterPro"/>
</dbReference>
<reference evidence="3" key="1">
    <citation type="journal article" date="2020" name="Nature">
        <title>Giant virus diversity and host interactions through global metagenomics.</title>
        <authorList>
            <person name="Schulz F."/>
            <person name="Roux S."/>
            <person name="Paez-Espino D."/>
            <person name="Jungbluth S."/>
            <person name="Walsh D.A."/>
            <person name="Denef V.J."/>
            <person name="McMahon K.D."/>
            <person name="Konstantinidis K.T."/>
            <person name="Eloe-Fadrosh E.A."/>
            <person name="Kyrpides N.C."/>
            <person name="Woyke T."/>
        </authorList>
    </citation>
    <scope>NUCLEOTIDE SEQUENCE</scope>
    <source>
        <strain evidence="3">GVMAG-M-3300024261-26</strain>
    </source>
</reference>
<accession>A0A6C0IQ56</accession>
<dbReference type="Gene3D" id="3.40.850.10">
    <property type="entry name" value="Kinesin motor domain"/>
    <property type="match status" value="1"/>
</dbReference>
<dbReference type="SUPFAM" id="SSF52540">
    <property type="entry name" value="P-loop containing nucleoside triphosphate hydrolases"/>
    <property type="match status" value="1"/>
</dbReference>
<dbReference type="EMBL" id="MN740229">
    <property type="protein sequence ID" value="QHT94720.1"/>
    <property type="molecule type" value="Genomic_DNA"/>
</dbReference>
<feature type="region of interest" description="Disordered" evidence="1">
    <location>
        <begin position="1572"/>
        <end position="1594"/>
    </location>
</feature>
<dbReference type="InterPro" id="IPR027417">
    <property type="entry name" value="P-loop_NTPase"/>
</dbReference>
<dbReference type="InterPro" id="IPR001752">
    <property type="entry name" value="Kinesin_motor_dom"/>
</dbReference>
<sequence length="1594" mass="182905">MEDTTANKIEDTTANKQIFVVGINNELTEPKIQYVIEYDGILQVKPTSINGTIKSRYIMENGAPTLIDDNSTKYVSGEKVLFIFYPPENGVELYVTDGVVTIDEKSINSTKDINKKQADEIAPIVFDENITKMDNVVKELNTLNATIASFYKDNHETKSVSLDKNDQNKIYIDILSLFIKSVNEMLNIPIMKKFMSLDSTSRVSTITQENLSIISTLEDILKVQVDFSQFKPESNDIHSKLMNILFNGSIQTNMEGDISKYPSGASENDKFKKISESVYTIPLSSFANNFLYKLKEIGKDSHDTMQSKIEKGYPMYINFVIDLVSKNITKINASISTINTALVVPTVQTKINQEVRKKMKTQILTFLKIRNDEHNTKIYNRRFNVSLGGTSEDIESKLPKQMLLGYNDDNEEYYKSIDGQLIPTNTVPDKFEKVGNVDIQLKNEKKYDNEYLFGDFTKIFTPDKTNADVAKEMNIIKSQLKGSNNAPPKPVFIIGYGASGAGKTSSLIYFNKGKDEDERNGILVQLCNQLGADGSYTHIEVQYREFYDSGKDKTGKDRNFTENPIYTDCKPAHFEYKEGFVLSEQYCHANHHTYRIHKESPENTGKDCDSSEETECGTDSITNFNKGDSVGKVMIHLIDKDRHVKATTNNPNSSRSHSLVFVKLIEKADDNDIKKTGYLIVGDFAGVENVFDCENPSVLNQFMNIKEDKEGSKKLFYEEEKCGDVLDPIGSDAKTCTTKLNQAGGDGDEIIKDEIPAKQVLPIYDFTAPELSEDFKTQYPILTDLKNTDDLKKSISFVREGILGIEGKEIERVPDTRLNTVYNNEKFNDYKGIWEVFKDMHEKVKDKADTRDSYKANAEKDIVALKNYNEVIDSLTNAVYSVSGNTKQKKGTRDITELEFWQLVHNVIPDTNTYKTKIIVFARYRDRLGGLIKNVKYVSNRHTLIDNLIALFKKEHLKPSMNEDYKNAIDDMCTLYSSLKSQVNPLLKIVREHLKFDYTLFDCKGTEPLDKLVPAIKPEMRALLDIVFKDDFYKFIETMETDRTQRLALSEEVCGNRRTEGYFINDSLKQIRNVIREMMYVKNEDALEVMPNYIDICFDQYCPSHENCFSTSLTNNKQIDDPKSVIFDSIYKYLDENKYLQAIDSSQDEMTTNNEEDGAFRDTGYSDEEKKQRMMYRDLLVCVFCVFNISKRANNPPPVPYIDINKLKKILYFGNIFEEDKIAFAVEASNLVHIIKNKYKYTIDTGAERNRVDGLRSLPLETNKKQVSSFFDNNNKSLPATITSFDLFEFITNTFQKRINPQGITIDKKETSSNEPTVPYAVSNIINTLLDSVRVEQERILFIQTRLNKQLKTEYSTFFSKIDNFDNIDFSEYMTDEDKYFIIRNKIRQFMVIKSGEYMDLISQLQDESILSKDIDTEVVNRFRKSIEIHERFNSNDISAYSADITAFYEHVKMVNTKLNEYFTHAGEKQNKTDMLELINKIGKLNEIKENNYVTMAAPGFREYTVSYIMDFLTKVDNNNAISAIGTIEFIDKLSKLNSVATICNGDELDSKVIETYKNDFNFKPLYPVSSSGGKLRTMRRKQRKRITRRLHKK</sequence>
<name>A0A6C0IQ56_9ZZZZ</name>
<evidence type="ECO:0000313" key="3">
    <source>
        <dbReference type="EMBL" id="QHT94720.1"/>
    </source>
</evidence>
<dbReference type="InterPro" id="IPR036961">
    <property type="entry name" value="Kinesin_motor_dom_sf"/>
</dbReference>
<proteinExistence type="predicted"/>
<protein>
    <recommendedName>
        <fullName evidence="2">Kinesin motor domain-containing protein</fullName>
    </recommendedName>
</protein>
<dbReference type="GO" id="GO:0003777">
    <property type="term" value="F:microtubule motor activity"/>
    <property type="evidence" value="ECO:0007669"/>
    <property type="project" value="InterPro"/>
</dbReference>
<organism evidence="3">
    <name type="scientific">viral metagenome</name>
    <dbReference type="NCBI Taxonomy" id="1070528"/>
    <lineage>
        <taxon>unclassified sequences</taxon>
        <taxon>metagenomes</taxon>
        <taxon>organismal metagenomes</taxon>
    </lineage>
</organism>
<dbReference type="GO" id="GO:0007018">
    <property type="term" value="P:microtubule-based movement"/>
    <property type="evidence" value="ECO:0007669"/>
    <property type="project" value="InterPro"/>
</dbReference>